<dbReference type="Proteomes" id="UP001174909">
    <property type="component" value="Unassembled WGS sequence"/>
</dbReference>
<keyword evidence="2" id="KW-0547">Nucleotide-binding</keyword>
<keyword evidence="8" id="KW-1185">Reference proteome</keyword>
<evidence type="ECO:0000313" key="8">
    <source>
        <dbReference type="Proteomes" id="UP001174909"/>
    </source>
</evidence>
<keyword evidence="5" id="KW-0067">ATP-binding</keyword>
<dbReference type="InterPro" id="IPR011709">
    <property type="entry name" value="DEAD-box_helicase_OB_fold"/>
</dbReference>
<reference evidence="7" key="1">
    <citation type="submission" date="2023-03" db="EMBL/GenBank/DDBJ databases">
        <authorList>
            <person name="Steffen K."/>
            <person name="Cardenas P."/>
        </authorList>
    </citation>
    <scope>NUCLEOTIDE SEQUENCE</scope>
</reference>
<dbReference type="Gene3D" id="3.40.50.300">
    <property type="entry name" value="P-loop containing nucleotide triphosphate hydrolases"/>
    <property type="match status" value="2"/>
</dbReference>
<dbReference type="GO" id="GO:0016787">
    <property type="term" value="F:hydrolase activity"/>
    <property type="evidence" value="ECO:0007669"/>
    <property type="project" value="UniProtKB-KW"/>
</dbReference>
<dbReference type="PANTHER" id="PTHR18934:SF257">
    <property type="entry name" value="ATP-DEPENDENT RNA HELICASE DHX30"/>
    <property type="match status" value="1"/>
</dbReference>
<dbReference type="PROSITE" id="PS00690">
    <property type="entry name" value="DEAH_ATP_HELICASE"/>
    <property type="match status" value="1"/>
</dbReference>
<dbReference type="GO" id="GO:0002151">
    <property type="term" value="F:G-quadruplex RNA binding"/>
    <property type="evidence" value="ECO:0007669"/>
    <property type="project" value="TreeGrafter"/>
</dbReference>
<comment type="caution">
    <text evidence="7">The sequence shown here is derived from an EMBL/GenBank/DDBJ whole genome shotgun (WGS) entry which is preliminary data.</text>
</comment>
<evidence type="ECO:0000256" key="2">
    <source>
        <dbReference type="ARBA" id="ARBA00022741"/>
    </source>
</evidence>
<dbReference type="GO" id="GO:0005737">
    <property type="term" value="C:cytoplasm"/>
    <property type="evidence" value="ECO:0007669"/>
    <property type="project" value="TreeGrafter"/>
</dbReference>
<evidence type="ECO:0000256" key="1">
    <source>
        <dbReference type="ARBA" id="ARBA00012552"/>
    </source>
</evidence>
<dbReference type="EMBL" id="CASHTH010001002">
    <property type="protein sequence ID" value="CAI8010017.1"/>
    <property type="molecule type" value="Genomic_DNA"/>
</dbReference>
<evidence type="ECO:0000256" key="4">
    <source>
        <dbReference type="ARBA" id="ARBA00022806"/>
    </source>
</evidence>
<organism evidence="7 8">
    <name type="scientific">Geodia barretti</name>
    <name type="common">Barrett's horny sponge</name>
    <dbReference type="NCBI Taxonomy" id="519541"/>
    <lineage>
        <taxon>Eukaryota</taxon>
        <taxon>Metazoa</taxon>
        <taxon>Porifera</taxon>
        <taxon>Demospongiae</taxon>
        <taxon>Heteroscleromorpha</taxon>
        <taxon>Tetractinellida</taxon>
        <taxon>Astrophorina</taxon>
        <taxon>Geodiidae</taxon>
        <taxon>Geodia</taxon>
    </lineage>
</organism>
<dbReference type="InterPro" id="IPR027417">
    <property type="entry name" value="P-loop_NTPase"/>
</dbReference>
<evidence type="ECO:0000259" key="6">
    <source>
        <dbReference type="PROSITE" id="PS51194"/>
    </source>
</evidence>
<evidence type="ECO:0000313" key="7">
    <source>
        <dbReference type="EMBL" id="CAI8010017.1"/>
    </source>
</evidence>
<dbReference type="AlphaFoldDB" id="A0AA35WE36"/>
<feature type="domain" description="Helicase C-terminal" evidence="6">
    <location>
        <begin position="115"/>
        <end position="288"/>
    </location>
</feature>
<name>A0AA35WE36_GEOBA</name>
<proteinExistence type="predicted"/>
<dbReference type="GO" id="GO:0005524">
    <property type="term" value="F:ATP binding"/>
    <property type="evidence" value="ECO:0007669"/>
    <property type="project" value="UniProtKB-KW"/>
</dbReference>
<dbReference type="InterPro" id="IPR048333">
    <property type="entry name" value="HA2_WH"/>
</dbReference>
<dbReference type="Pfam" id="PF21010">
    <property type="entry name" value="HA2_C"/>
    <property type="match status" value="1"/>
</dbReference>
<dbReference type="Pfam" id="PF04408">
    <property type="entry name" value="WHD_HA2"/>
    <property type="match status" value="1"/>
</dbReference>
<evidence type="ECO:0000256" key="5">
    <source>
        <dbReference type="ARBA" id="ARBA00022840"/>
    </source>
</evidence>
<dbReference type="Gene3D" id="1.20.120.1080">
    <property type="match status" value="1"/>
</dbReference>
<dbReference type="GO" id="GO:0003724">
    <property type="term" value="F:RNA helicase activity"/>
    <property type="evidence" value="ECO:0007669"/>
    <property type="project" value="UniProtKB-EC"/>
</dbReference>
<dbReference type="SMART" id="SM00847">
    <property type="entry name" value="HA2"/>
    <property type="match status" value="1"/>
</dbReference>
<accession>A0AA35WE36</accession>
<dbReference type="SUPFAM" id="SSF52540">
    <property type="entry name" value="P-loop containing nucleoside triphosphate hydrolases"/>
    <property type="match status" value="2"/>
</dbReference>
<dbReference type="EC" id="3.6.4.13" evidence="1"/>
<dbReference type="SMART" id="SM00490">
    <property type="entry name" value="HELICc"/>
    <property type="match status" value="1"/>
</dbReference>
<dbReference type="GO" id="GO:0003678">
    <property type="term" value="F:DNA helicase activity"/>
    <property type="evidence" value="ECO:0007669"/>
    <property type="project" value="TreeGrafter"/>
</dbReference>
<dbReference type="Pfam" id="PF07717">
    <property type="entry name" value="OB_NTP_bind"/>
    <property type="match status" value="1"/>
</dbReference>
<dbReference type="CDD" id="cd18791">
    <property type="entry name" value="SF2_C_RHA"/>
    <property type="match status" value="1"/>
</dbReference>
<dbReference type="Pfam" id="PF00271">
    <property type="entry name" value="Helicase_C"/>
    <property type="match status" value="1"/>
</dbReference>
<gene>
    <name evidence="7" type="ORF">GBAR_LOCUS6658</name>
</gene>
<dbReference type="InterPro" id="IPR002464">
    <property type="entry name" value="DNA/RNA_helicase_DEAH_CS"/>
</dbReference>
<evidence type="ECO:0000256" key="3">
    <source>
        <dbReference type="ARBA" id="ARBA00022801"/>
    </source>
</evidence>
<keyword evidence="4 7" id="KW-0347">Helicase</keyword>
<keyword evidence="3" id="KW-0378">Hydrolase</keyword>
<dbReference type="PROSITE" id="PS51194">
    <property type="entry name" value="HELICASE_CTER"/>
    <property type="match status" value="1"/>
</dbReference>
<protein>
    <recommendedName>
        <fullName evidence="1">RNA helicase</fullName>
        <ecNumber evidence="1">3.6.4.13</ecNumber>
    </recommendedName>
</protein>
<dbReference type="InterPro" id="IPR001650">
    <property type="entry name" value="Helicase_C-like"/>
</dbReference>
<dbReference type="FunFam" id="1.20.120.1080:FF:000002">
    <property type="entry name" value="Putative ATP-dependent RNA helicase DHX36"/>
    <property type="match status" value="1"/>
</dbReference>
<dbReference type="PANTHER" id="PTHR18934">
    <property type="entry name" value="ATP-DEPENDENT RNA HELICASE"/>
    <property type="match status" value="1"/>
</dbReference>
<dbReference type="GO" id="GO:0005634">
    <property type="term" value="C:nucleus"/>
    <property type="evidence" value="ECO:0007669"/>
    <property type="project" value="TreeGrafter"/>
</dbReference>
<sequence>MKLRNNPFLKGVSHVIVDEVHERDINSDFLLILLREIVRAGVGTKVVLMSASVEAQLYVKYFMDRRAGITEVPCVNVEGHCYPVTEMYLDKICNLIGWRGMTTEDQGLPGTDHELVTSLLVYLARTQPEGAILVFLPGWDDIMSVTDLLNHRFRNESRRYLILPLHSMLSSRDQQSVFNVPPPGVRKMILATNIAESSVTIDDVVYVVNTGTVKVKTFDLTKKITHLSTEWSSKASVIQRRGRAGRCQPGHAYNLFTKEQFASMDDYQVPEMQRTPLEDLVLQAKLLNPWHKVANFLSRALNPPRASAVGSAVDVLNDLGALDDAESLTPMGKVLAELPIEPVIGRLVLLGAVLGALDPILTIAASMGHRDPFVNPPTKRQQADEVRSVMAGGCYSDHLLVIKAYEKWQEAKREGTEATFVRDNFLHRGTLHMIEGLRGQFRRHLEDLGLTEFNQYNVFSSSEPMVRAVLTAGLDRNVMKMAKMLESGGYRSSTSQTQRKRVRTGFKTIQDGRVFIHPSSVNSEKNFPSNWFVYYEKVGVARGRRQGVELTLPPLCGAMATTE</sequence>
<dbReference type="InterPro" id="IPR007502">
    <property type="entry name" value="Helicase-assoc_dom"/>
</dbReference>